<dbReference type="Pfam" id="PF00106">
    <property type="entry name" value="adh_short"/>
    <property type="match status" value="1"/>
</dbReference>
<gene>
    <name evidence="2" type="ORF">UFOPK3268_00781</name>
    <name evidence="3" type="ORF">UFOPK3752_01357</name>
</gene>
<dbReference type="InterPro" id="IPR020904">
    <property type="entry name" value="Sc_DH/Rdtase_CS"/>
</dbReference>
<dbReference type="SUPFAM" id="SSF51735">
    <property type="entry name" value="NAD(P)-binding Rossmann-fold domains"/>
    <property type="match status" value="1"/>
</dbReference>
<dbReference type="PROSITE" id="PS00061">
    <property type="entry name" value="ADH_SHORT"/>
    <property type="match status" value="1"/>
</dbReference>
<dbReference type="PRINTS" id="PR00081">
    <property type="entry name" value="GDHRDH"/>
</dbReference>
<dbReference type="PRINTS" id="PR00080">
    <property type="entry name" value="SDRFAMILY"/>
</dbReference>
<dbReference type="EMBL" id="CAFBND010000052">
    <property type="protein sequence ID" value="CAB4945968.1"/>
    <property type="molecule type" value="Genomic_DNA"/>
</dbReference>
<evidence type="ECO:0000313" key="3">
    <source>
        <dbReference type="EMBL" id="CAB4945968.1"/>
    </source>
</evidence>
<dbReference type="Gene3D" id="3.40.50.720">
    <property type="entry name" value="NAD(P)-binding Rossmann-like Domain"/>
    <property type="match status" value="1"/>
</dbReference>
<dbReference type="InterPro" id="IPR002347">
    <property type="entry name" value="SDR_fam"/>
</dbReference>
<dbReference type="PANTHER" id="PTHR43658:SF8">
    <property type="entry name" value="17-BETA-HYDROXYSTEROID DEHYDROGENASE 14-RELATED"/>
    <property type="match status" value="1"/>
</dbReference>
<dbReference type="AlphaFoldDB" id="A0A6J7BVH9"/>
<keyword evidence="1" id="KW-0560">Oxidoreductase</keyword>
<evidence type="ECO:0000313" key="2">
    <source>
        <dbReference type="EMBL" id="CAB4849430.1"/>
    </source>
</evidence>
<dbReference type="GO" id="GO:0016491">
    <property type="term" value="F:oxidoreductase activity"/>
    <property type="evidence" value="ECO:0007669"/>
    <property type="project" value="UniProtKB-KW"/>
</dbReference>
<dbReference type="EMBL" id="CAFBIZ010000084">
    <property type="protein sequence ID" value="CAB4849430.1"/>
    <property type="molecule type" value="Genomic_DNA"/>
</dbReference>
<reference evidence="2" key="1">
    <citation type="submission" date="2020-05" db="EMBL/GenBank/DDBJ databases">
        <authorList>
            <person name="Chiriac C."/>
            <person name="Salcher M."/>
            <person name="Ghai R."/>
            <person name="Kavagutti S V."/>
        </authorList>
    </citation>
    <scope>NUCLEOTIDE SEQUENCE</scope>
</reference>
<protein>
    <submittedName>
        <fullName evidence="2">Unannotated protein</fullName>
    </submittedName>
</protein>
<accession>A0A6J7BVH9</accession>
<evidence type="ECO:0000256" key="1">
    <source>
        <dbReference type="ARBA" id="ARBA00023002"/>
    </source>
</evidence>
<organism evidence="2">
    <name type="scientific">freshwater metagenome</name>
    <dbReference type="NCBI Taxonomy" id="449393"/>
    <lineage>
        <taxon>unclassified sequences</taxon>
        <taxon>metagenomes</taxon>
        <taxon>ecological metagenomes</taxon>
    </lineage>
</organism>
<dbReference type="PANTHER" id="PTHR43658">
    <property type="entry name" value="SHORT-CHAIN DEHYDROGENASE/REDUCTASE"/>
    <property type="match status" value="1"/>
</dbReference>
<name>A0A6J7BVH9_9ZZZZ</name>
<dbReference type="InterPro" id="IPR036291">
    <property type="entry name" value="NAD(P)-bd_dom_sf"/>
</dbReference>
<proteinExistence type="predicted"/>
<sequence>MVLSSSSAVVTGGASGLGAATARALAARGAYVVVLDLDDVRGAEIAAEIGGRYARADVTSTDEVEAAVEAARSQAPLRVLVNCAGIAPAVRTIGRDGTVASAHSLEIFRKVLEVNLLGTFNCIRIAASAMSANVPEEDGERGVIINTASIAAFDGQIGQAAYGASKGGIVGMTLPVARDLAVSGIRVNTIAPGLVDTPIYDTAPDPAAFKATLGKSALFPARLGTPAEFAELALSLITNRYMNAAVVRMDAGTRLPAR</sequence>